<comment type="subcellular location">
    <subcellularLocation>
        <location evidence="5">Nucleus</location>
        <location evidence="5">Nucleolus</location>
    </subcellularLocation>
    <subcellularLocation>
        <location evidence="5">Nucleus</location>
        <location evidence="5">Nucleoplasm</location>
    </subcellularLocation>
</comment>
<dbReference type="GO" id="GO:0005730">
    <property type="term" value="C:nucleolus"/>
    <property type="evidence" value="ECO:0007669"/>
    <property type="project" value="UniProtKB-SubCell"/>
</dbReference>
<dbReference type="KEGG" id="bnn:FOA43_001518"/>
<evidence type="ECO:0000313" key="8">
    <source>
        <dbReference type="Proteomes" id="UP000662931"/>
    </source>
</evidence>
<dbReference type="Pfam" id="PF07767">
    <property type="entry name" value="Nop53"/>
    <property type="match status" value="1"/>
</dbReference>
<evidence type="ECO:0000256" key="5">
    <source>
        <dbReference type="PIRNR" id="PIRNR017302"/>
    </source>
</evidence>
<evidence type="ECO:0000256" key="4">
    <source>
        <dbReference type="ARBA" id="ARBA00023242"/>
    </source>
</evidence>
<dbReference type="PIRSF" id="PIRSF017302">
    <property type="entry name" value="Gltscr2"/>
    <property type="match status" value="1"/>
</dbReference>
<reference evidence="7" key="1">
    <citation type="submission" date="2020-10" db="EMBL/GenBank/DDBJ databases">
        <authorList>
            <person name="Roach M.J.R."/>
        </authorList>
    </citation>
    <scope>NUCLEOTIDE SEQUENCE</scope>
    <source>
        <strain evidence="7">CBS 1945</strain>
    </source>
</reference>
<dbReference type="Proteomes" id="UP000662931">
    <property type="component" value="Chromosome 1"/>
</dbReference>
<dbReference type="PANTHER" id="PTHR14211:SF7">
    <property type="entry name" value="RIBOSOME BIOGENESIS PROTEIN NOP53"/>
    <property type="match status" value="1"/>
</dbReference>
<dbReference type="InterPro" id="IPR011687">
    <property type="entry name" value="Nop53/GLTSCR2"/>
</dbReference>
<keyword evidence="8" id="KW-1185">Reference proteome</keyword>
<keyword evidence="4 5" id="KW-0539">Nucleus</keyword>
<dbReference type="AlphaFoldDB" id="A0A875S4M9"/>
<dbReference type="GO" id="GO:0005654">
    <property type="term" value="C:nucleoplasm"/>
    <property type="evidence" value="ECO:0007669"/>
    <property type="project" value="UniProtKB-SubCell"/>
</dbReference>
<feature type="region of interest" description="Disordered" evidence="6">
    <location>
        <begin position="332"/>
        <end position="357"/>
    </location>
</feature>
<evidence type="ECO:0000256" key="2">
    <source>
        <dbReference type="ARBA" id="ARBA00018339"/>
    </source>
</evidence>
<organism evidence="7 8">
    <name type="scientific">Eeniella nana</name>
    <name type="common">Yeast</name>
    <name type="synonym">Brettanomyces nanus</name>
    <dbReference type="NCBI Taxonomy" id="13502"/>
    <lineage>
        <taxon>Eukaryota</taxon>
        <taxon>Fungi</taxon>
        <taxon>Dikarya</taxon>
        <taxon>Ascomycota</taxon>
        <taxon>Saccharomycotina</taxon>
        <taxon>Pichiomycetes</taxon>
        <taxon>Pichiales</taxon>
        <taxon>Pichiaceae</taxon>
        <taxon>Brettanomyces</taxon>
    </lineage>
</organism>
<proteinExistence type="inferred from homology"/>
<dbReference type="GO" id="GO:0000027">
    <property type="term" value="P:ribosomal large subunit assembly"/>
    <property type="evidence" value="ECO:0007669"/>
    <property type="project" value="UniProtKB-UniRule"/>
</dbReference>
<dbReference type="GO" id="GO:0006364">
    <property type="term" value="P:rRNA processing"/>
    <property type="evidence" value="ECO:0007669"/>
    <property type="project" value="TreeGrafter"/>
</dbReference>
<dbReference type="RefSeq" id="XP_038777759.1">
    <property type="nucleotide sequence ID" value="XM_038921831.1"/>
</dbReference>
<gene>
    <name evidence="7" type="ORF">FOA43_001518</name>
</gene>
<keyword evidence="3 5" id="KW-0690">Ribosome biogenesis</keyword>
<dbReference type="EMBL" id="CP064812">
    <property type="protein sequence ID" value="QPG74194.1"/>
    <property type="molecule type" value="Genomic_DNA"/>
</dbReference>
<evidence type="ECO:0000313" key="7">
    <source>
        <dbReference type="EMBL" id="QPG74194.1"/>
    </source>
</evidence>
<feature type="compositionally biased region" description="Basic and acidic residues" evidence="6">
    <location>
        <begin position="332"/>
        <end position="353"/>
    </location>
</feature>
<dbReference type="OrthoDB" id="5072at2759"/>
<dbReference type="GeneID" id="62194919"/>
<comment type="function">
    <text evidence="5">May play a role in ribosome biogenesis.</text>
</comment>
<protein>
    <recommendedName>
        <fullName evidence="2 5">Ribosome biogenesis protein NOP53</fullName>
    </recommendedName>
</protein>
<evidence type="ECO:0000256" key="3">
    <source>
        <dbReference type="ARBA" id="ARBA00022517"/>
    </source>
</evidence>
<dbReference type="PANTHER" id="PTHR14211">
    <property type="entry name" value="GLIOMA SUPPRESSOR CANDIDATE REGION GENE 2"/>
    <property type="match status" value="1"/>
</dbReference>
<name>A0A875S4M9_EENNA</name>
<evidence type="ECO:0000256" key="6">
    <source>
        <dbReference type="SAM" id="MobiDB-lite"/>
    </source>
</evidence>
<evidence type="ECO:0000256" key="1">
    <source>
        <dbReference type="ARBA" id="ARBA00008838"/>
    </source>
</evidence>
<accession>A0A875S4M9</accession>
<sequence>MSATEKQIKNLQPSKKGRKAWRKNIDLDDIEKKLEERRVELIEQGKPVEELESNELFYIDDEADDKISEKMKRDHVKVLKSTEILSNKSKVPAVANNRADGRKRKVEGISKREIHKLMRLAGRELGVSSAQARIEKDGLINMKAYDLWGKDEESSLQPSEKKQRKIPEILRKFNGNSYTHATVVPETMKMPPIKVREVEIIPHEGKSYNPAFDSWRELINRESFKESSKEKQWLALKEEQKRIQYLIDNFDDEADIVSDSEEEKPENETDYKLSVNAVTETKIKTRAKRNKEKRFKQKNKLLKEIRSLKDTIKQIEHLPEIMKMQEEREKEQAKRDFKLEAQQREKRRVEQGKKKLGSKYTIREGPLEVKLSDELGDSLRKLKPEGDLFLERMNKIVATGKMEAWRKTAKKEGQKKITEKWSYKDFK</sequence>
<comment type="similarity">
    <text evidence="1 5">Belongs to the NOP53 family.</text>
</comment>
<dbReference type="GO" id="GO:0008097">
    <property type="term" value="F:5S rRNA binding"/>
    <property type="evidence" value="ECO:0007669"/>
    <property type="project" value="TreeGrafter"/>
</dbReference>